<evidence type="ECO:0000256" key="5">
    <source>
        <dbReference type="ARBA" id="ARBA00022737"/>
    </source>
</evidence>
<dbReference type="InterPro" id="IPR014001">
    <property type="entry name" value="Helicase_ATP-bd"/>
</dbReference>
<dbReference type="PROSITE" id="PS51192">
    <property type="entry name" value="HELICASE_ATP_BIND_1"/>
    <property type="match status" value="1"/>
</dbReference>
<evidence type="ECO:0000313" key="21">
    <source>
        <dbReference type="EMBL" id="KAK2591741.1"/>
    </source>
</evidence>
<dbReference type="SUPFAM" id="SSF52540">
    <property type="entry name" value="P-loop containing nucleoside triphosphate hydrolases"/>
    <property type="match status" value="1"/>
</dbReference>
<evidence type="ECO:0000259" key="17">
    <source>
        <dbReference type="PROSITE" id="PS50142"/>
    </source>
</evidence>
<feature type="domain" description="Helicase C-terminal" evidence="19">
    <location>
        <begin position="435"/>
        <end position="597"/>
    </location>
</feature>
<keyword evidence="9" id="KW-0067">ATP-binding</keyword>
<dbReference type="SMART" id="SM00535">
    <property type="entry name" value="RIBOc"/>
    <property type="match status" value="2"/>
</dbReference>
<dbReference type="InterPro" id="IPR036389">
    <property type="entry name" value="RNase_III_sf"/>
</dbReference>
<dbReference type="InterPro" id="IPR001650">
    <property type="entry name" value="Helicase_C-like"/>
</dbReference>
<proteinExistence type="inferred from homology"/>
<dbReference type="GO" id="GO:0050688">
    <property type="term" value="P:regulation of defense response to virus"/>
    <property type="evidence" value="ECO:0007669"/>
    <property type="project" value="UniProtKB-KW"/>
</dbReference>
<dbReference type="InterPro" id="IPR014720">
    <property type="entry name" value="dsRBD_dom"/>
</dbReference>
<keyword evidence="6" id="KW-0547">Nucleotide-binding</keyword>
<dbReference type="InterPro" id="IPR005034">
    <property type="entry name" value="Dicer_dimerisation"/>
</dbReference>
<dbReference type="Pfam" id="PF00271">
    <property type="entry name" value="Helicase_C"/>
    <property type="match status" value="1"/>
</dbReference>
<evidence type="ECO:0000256" key="4">
    <source>
        <dbReference type="ARBA" id="ARBA00022723"/>
    </source>
</evidence>
<comment type="cofactor">
    <cofactor evidence="1">
        <name>Mn(2+)</name>
        <dbReference type="ChEBI" id="CHEBI:29035"/>
    </cofactor>
</comment>
<reference evidence="21" key="1">
    <citation type="submission" date="2023-06" db="EMBL/GenBank/DDBJ databases">
        <title>Conoideocrella luteorostrata (Hypocreales: Clavicipitaceae), a potential biocontrol fungus for elongate hemlock scale in United States Christmas tree production areas.</title>
        <authorList>
            <person name="Barrett H."/>
            <person name="Lovett B."/>
            <person name="Macias A.M."/>
            <person name="Stajich J.E."/>
            <person name="Kasson M.T."/>
        </authorList>
    </citation>
    <scope>NUCLEOTIDE SEQUENCE</scope>
    <source>
        <strain evidence="21">ARSEF 14590</strain>
    </source>
</reference>
<gene>
    <name evidence="21" type="primary">DCL2</name>
    <name evidence="21" type="ORF">QQS21_010562</name>
</gene>
<keyword evidence="3" id="KW-0930">Antiviral protein</keyword>
<comment type="function">
    <text evidence="14">Dicer-like endonuclease involved in cleaving double-stranded RNA in the RNA interference (RNAi) pathway. Produces 21 to 25 bp dsRNAs (siRNAs) which target the selective destruction of homologous RNAs leading to sequence-specific suppression of gene expression, called post-transcriptional gene silencing (PTGS). Part of a broad host defense response against viral infection and transposons.</text>
</comment>
<evidence type="ECO:0000256" key="11">
    <source>
        <dbReference type="ARBA" id="ARBA00022884"/>
    </source>
</evidence>
<evidence type="ECO:0000256" key="7">
    <source>
        <dbReference type="ARBA" id="ARBA00022801"/>
    </source>
</evidence>
<evidence type="ECO:0000256" key="1">
    <source>
        <dbReference type="ARBA" id="ARBA00001936"/>
    </source>
</evidence>
<dbReference type="PROSITE" id="PS50137">
    <property type="entry name" value="DS_RBD"/>
    <property type="match status" value="1"/>
</dbReference>
<dbReference type="GO" id="GO:0030422">
    <property type="term" value="P:siRNA processing"/>
    <property type="evidence" value="ECO:0007669"/>
    <property type="project" value="TreeGrafter"/>
</dbReference>
<evidence type="ECO:0000256" key="14">
    <source>
        <dbReference type="ARBA" id="ARBA00025403"/>
    </source>
</evidence>
<dbReference type="InterPro" id="IPR000999">
    <property type="entry name" value="RNase_III_dom"/>
</dbReference>
<evidence type="ECO:0000256" key="6">
    <source>
        <dbReference type="ARBA" id="ARBA00022741"/>
    </source>
</evidence>
<dbReference type="PROSITE" id="PS50142">
    <property type="entry name" value="RNASE_3_2"/>
    <property type="match status" value="2"/>
</dbReference>
<evidence type="ECO:0000256" key="13">
    <source>
        <dbReference type="ARBA" id="ARBA00023211"/>
    </source>
</evidence>
<dbReference type="Proteomes" id="UP001251528">
    <property type="component" value="Unassembled WGS sequence"/>
</dbReference>
<keyword evidence="8" id="KW-0347">Helicase</keyword>
<evidence type="ECO:0000259" key="19">
    <source>
        <dbReference type="PROSITE" id="PS51194"/>
    </source>
</evidence>
<dbReference type="PANTHER" id="PTHR14950:SF37">
    <property type="entry name" value="ENDORIBONUCLEASE DICER"/>
    <property type="match status" value="1"/>
</dbReference>
<dbReference type="PROSITE" id="PS00517">
    <property type="entry name" value="RNASE_3_1"/>
    <property type="match status" value="1"/>
</dbReference>
<keyword evidence="22" id="KW-1185">Reference proteome</keyword>
<keyword evidence="4" id="KW-0479">Metal-binding</keyword>
<dbReference type="EMBL" id="JASWJB010000312">
    <property type="protein sequence ID" value="KAK2591741.1"/>
    <property type="molecule type" value="Genomic_DNA"/>
</dbReference>
<dbReference type="GO" id="GO:0005634">
    <property type="term" value="C:nucleus"/>
    <property type="evidence" value="ECO:0007669"/>
    <property type="project" value="TreeGrafter"/>
</dbReference>
<evidence type="ECO:0000259" key="20">
    <source>
        <dbReference type="PROSITE" id="PS51327"/>
    </source>
</evidence>
<evidence type="ECO:0000256" key="2">
    <source>
        <dbReference type="ARBA" id="ARBA00001946"/>
    </source>
</evidence>
<evidence type="ECO:0000259" key="18">
    <source>
        <dbReference type="PROSITE" id="PS51192"/>
    </source>
</evidence>
<evidence type="ECO:0000256" key="12">
    <source>
        <dbReference type="ARBA" id="ARBA00023118"/>
    </source>
</evidence>
<evidence type="ECO:0000256" key="9">
    <source>
        <dbReference type="ARBA" id="ARBA00022840"/>
    </source>
</evidence>
<dbReference type="InterPro" id="IPR027417">
    <property type="entry name" value="P-loop_NTPase"/>
</dbReference>
<evidence type="ECO:0000256" key="15">
    <source>
        <dbReference type="PROSITE-ProRule" id="PRU00657"/>
    </source>
</evidence>
<dbReference type="GO" id="GO:0003723">
    <property type="term" value="F:RNA binding"/>
    <property type="evidence" value="ECO:0007669"/>
    <property type="project" value="UniProtKB-UniRule"/>
</dbReference>
<dbReference type="Gene3D" id="3.40.50.300">
    <property type="entry name" value="P-loop containing nucleotide triphosphate hydrolases"/>
    <property type="match status" value="2"/>
</dbReference>
<keyword evidence="12" id="KW-0051">Antiviral defense</keyword>
<dbReference type="GO" id="GO:0004386">
    <property type="term" value="F:helicase activity"/>
    <property type="evidence" value="ECO:0007669"/>
    <property type="project" value="UniProtKB-KW"/>
</dbReference>
<dbReference type="SMART" id="SM00490">
    <property type="entry name" value="HELICc"/>
    <property type="match status" value="1"/>
</dbReference>
<evidence type="ECO:0000256" key="8">
    <source>
        <dbReference type="ARBA" id="ARBA00022806"/>
    </source>
</evidence>
<feature type="domain" description="Dicer dsRNA-binding fold" evidence="20">
    <location>
        <begin position="624"/>
        <end position="721"/>
    </location>
</feature>
<comment type="similarity">
    <text evidence="15">Belongs to the helicase family. Dicer subfamily.</text>
</comment>
<dbReference type="InterPro" id="IPR038248">
    <property type="entry name" value="Dicer_dimer_sf"/>
</dbReference>
<evidence type="ECO:0000256" key="3">
    <source>
        <dbReference type="ARBA" id="ARBA00022721"/>
    </source>
</evidence>
<dbReference type="GO" id="GO:0004525">
    <property type="term" value="F:ribonuclease III activity"/>
    <property type="evidence" value="ECO:0007669"/>
    <property type="project" value="InterPro"/>
</dbReference>
<evidence type="ECO:0000259" key="16">
    <source>
        <dbReference type="PROSITE" id="PS50137"/>
    </source>
</evidence>
<dbReference type="CDD" id="cd00593">
    <property type="entry name" value="RIBOc"/>
    <property type="match status" value="2"/>
</dbReference>
<dbReference type="GO" id="GO:0046872">
    <property type="term" value="F:metal ion binding"/>
    <property type="evidence" value="ECO:0007669"/>
    <property type="project" value="UniProtKB-KW"/>
</dbReference>
<dbReference type="SMART" id="SM00487">
    <property type="entry name" value="DEXDc"/>
    <property type="match status" value="1"/>
</dbReference>
<comment type="caution">
    <text evidence="21">The sequence shown here is derived from an EMBL/GenBank/DDBJ whole genome shotgun (WGS) entry which is preliminary data.</text>
</comment>
<feature type="domain" description="RNase III" evidence="17">
    <location>
        <begin position="974"/>
        <end position="1116"/>
    </location>
</feature>
<feature type="domain" description="Helicase ATP-binding" evidence="18">
    <location>
        <begin position="92"/>
        <end position="269"/>
    </location>
</feature>
<feature type="domain" description="DRBM" evidence="16">
    <location>
        <begin position="1367"/>
        <end position="1434"/>
    </location>
</feature>
<dbReference type="GO" id="GO:0051607">
    <property type="term" value="P:defense response to virus"/>
    <property type="evidence" value="ECO:0007669"/>
    <property type="project" value="UniProtKB-KW"/>
</dbReference>
<dbReference type="FunFam" id="1.10.1520.10:FF:000032">
    <property type="entry name" value="Dicer-like protein 2"/>
    <property type="match status" value="1"/>
</dbReference>
<dbReference type="Gene3D" id="3.30.160.380">
    <property type="entry name" value="Dicer dimerisation domain"/>
    <property type="match status" value="1"/>
</dbReference>
<keyword evidence="10" id="KW-0460">Magnesium</keyword>
<keyword evidence="7" id="KW-0378">Hydrolase</keyword>
<dbReference type="SUPFAM" id="SSF54768">
    <property type="entry name" value="dsRNA-binding domain-like"/>
    <property type="match status" value="1"/>
</dbReference>
<dbReference type="PROSITE" id="PS51194">
    <property type="entry name" value="HELICASE_CTER"/>
    <property type="match status" value="1"/>
</dbReference>
<evidence type="ECO:0000313" key="22">
    <source>
        <dbReference type="Proteomes" id="UP001251528"/>
    </source>
</evidence>
<dbReference type="InterPro" id="IPR011545">
    <property type="entry name" value="DEAD/DEAH_box_helicase_dom"/>
</dbReference>
<dbReference type="PANTHER" id="PTHR14950">
    <property type="entry name" value="DICER-RELATED"/>
    <property type="match status" value="1"/>
</dbReference>
<dbReference type="Pfam" id="PF00270">
    <property type="entry name" value="DEAD"/>
    <property type="match status" value="1"/>
</dbReference>
<evidence type="ECO:0000256" key="10">
    <source>
        <dbReference type="ARBA" id="ARBA00022842"/>
    </source>
</evidence>
<dbReference type="Pfam" id="PF00636">
    <property type="entry name" value="Ribonuclease_3"/>
    <property type="match status" value="2"/>
</dbReference>
<name>A0AAJ0CJ85_9HYPO</name>
<dbReference type="GO" id="GO:0005524">
    <property type="term" value="F:ATP binding"/>
    <property type="evidence" value="ECO:0007669"/>
    <property type="project" value="UniProtKB-KW"/>
</dbReference>
<dbReference type="Pfam" id="PF03368">
    <property type="entry name" value="Dicer_dimer"/>
    <property type="match status" value="1"/>
</dbReference>
<dbReference type="PROSITE" id="PS51327">
    <property type="entry name" value="DICER_DSRBF"/>
    <property type="match status" value="1"/>
</dbReference>
<dbReference type="CDD" id="cd18034">
    <property type="entry name" value="DEXHc_dicer"/>
    <property type="match status" value="1"/>
</dbReference>
<sequence>MISATDPVGPTGSSSDAELSGVSLETNSIVGLQYGNPTEFPNNIEVLSDAAIRASAQHQTQDASQSSVVGDNETCETSSLAAMTPRAYQLEMLDKSLKQNAIVVMDTGSGKTQVAVLRIKAELDRSDPDKIIWFLAPTVALCSQQFEVIRLQTASVKIKLLTGNDNVDTWSGDVWSAILDDVRIVVSTHQVLLDALCHGFFDMDCLSLIVFDEAHNCTGKHPGSKIMTDFYHRSKRSGRSVPSILGITATPCITEDVQNIEVLEAVLDARCATPTLHRNELFKRVKRPQIRSVLYNPPGFCQPTESMRRLQSEIQNLDITKDPYIIQLGDDPTERNRRALAKAVEKYDTFTQNQIRALWGRCVEISLQLGSWAADLYIWKAASTFLSRIENADALYEGWVDAEKQYMVEFLRRVSPQRPPPMPQDGNQVSEKASALVRELISVQDPIVCIIFAQERATVGLLCDLLRTCPGIVGKHRIGAVVGASNHRSRKNALYEPLGDTDQSALQSFQSGKINILIATSVLEEGIDVPACNMVICFDQPSTPKSFIQRRGRARMTDSKLLLFTEYESAIISRWEALEEDMKAVYQSTQRDIRQLQSIEESDEKSQTSFTVKSTGARLDFENAKNHLDHFCKTVSIGEFVDNRPDYVIRTHWDSSPPTLSATVLLPSFIPTELRQAESRSNWLSESNATKDAAFQAYLSLYTAGLVSEHLLPFKCEDLSGVESRAPVVEVEPLFNPWVGIAVAWKQEHRLWRYSLTLHDETIGESEFDIILPIELNNWRPIQLYPDMHETCVLQCISQLPISALDSQTLPDHTSALLALHFSYRWTVEEARHVVKISAKDIDMSIEDIGAKLFDASDSDMTAGKYLIRTEVNVPFQYVGLLPSRPSATQVQNAVFDHESAPEDVPYLVVKKWTKRADFLHPVCEARLHTTTKKLYPHVIPLPWATVDEIPLKYAKLGMFIPSVLHELEVMMVVKELSTTVMRKVGISDLGLVRQAISCRSSDEPVNYERLEFLGDSVLKYCATIQVCATSKFGPISDTGKPDRLVSNSRLARAAIGTGLPRFILTKSFTGQKWRPLYLAKYEADAYKVERGRAMSTKTLADVVEALIGASYVDGGLHKAQACIAMFVDDVQWRDFDASRNVFFKLAQDNGPRPPDLRSLEELAGYTFEKKSLLVEATTHPSCLFDNSSRSYEHLEMIGDAILDVIIVSKLYSVTPPLPHFMMHLLKTAAVNGDFLAFINLEHRVEQTETVVTPDLQVFDREVTPMSLWNFMRHSSEPIGVEQAATLKRYEALREDILAALQHGDYYPWDLLARVRAKKFYSDIVESLLGAVWVDSNSLEQCESVLEKFGVLKYLDRLIEDRVQVQHPKELLGRWAVSQTVTYDIDVQEAANGDKCFTCRAMIGSRVVAEVSDGVTKEEVKTKAAEAAVRVLSRENNGMRLIGEEIPPYM</sequence>
<dbReference type="GO" id="GO:0005737">
    <property type="term" value="C:cytoplasm"/>
    <property type="evidence" value="ECO:0007669"/>
    <property type="project" value="TreeGrafter"/>
</dbReference>
<protein>
    <submittedName>
        <fullName evidence="21">Dicer-like protein 2</fullName>
    </submittedName>
</protein>
<accession>A0AAJ0CJ85</accession>
<dbReference type="Gene3D" id="1.10.1520.10">
    <property type="entry name" value="Ribonuclease III domain"/>
    <property type="match status" value="2"/>
</dbReference>
<keyword evidence="5" id="KW-0677">Repeat</keyword>
<dbReference type="SUPFAM" id="SSF69065">
    <property type="entry name" value="RNase III domain-like"/>
    <property type="match status" value="2"/>
</dbReference>
<feature type="domain" description="RNase III" evidence="17">
    <location>
        <begin position="1157"/>
        <end position="1337"/>
    </location>
</feature>
<keyword evidence="11 15" id="KW-0694">RNA-binding</keyword>
<organism evidence="21 22">
    <name type="scientific">Conoideocrella luteorostrata</name>
    <dbReference type="NCBI Taxonomy" id="1105319"/>
    <lineage>
        <taxon>Eukaryota</taxon>
        <taxon>Fungi</taxon>
        <taxon>Dikarya</taxon>
        <taxon>Ascomycota</taxon>
        <taxon>Pezizomycotina</taxon>
        <taxon>Sordariomycetes</taxon>
        <taxon>Hypocreomycetidae</taxon>
        <taxon>Hypocreales</taxon>
        <taxon>Clavicipitaceae</taxon>
        <taxon>Conoideocrella</taxon>
    </lineage>
</organism>
<keyword evidence="13" id="KW-0464">Manganese</keyword>
<comment type="cofactor">
    <cofactor evidence="2">
        <name>Mg(2+)</name>
        <dbReference type="ChEBI" id="CHEBI:18420"/>
    </cofactor>
</comment>